<gene>
    <name evidence="7" type="ORF">ACFFHW_10505</name>
</gene>
<evidence type="ECO:0000256" key="3">
    <source>
        <dbReference type="ARBA" id="ARBA00022989"/>
    </source>
</evidence>
<protein>
    <submittedName>
        <fullName evidence="7">Translocation/assembly module TamB domain-containing protein</fullName>
    </submittedName>
</protein>
<organism evidence="7 8">
    <name type="scientific">Kushneria aurantia</name>
    <dbReference type="NCBI Taxonomy" id="504092"/>
    <lineage>
        <taxon>Bacteria</taxon>
        <taxon>Pseudomonadati</taxon>
        <taxon>Pseudomonadota</taxon>
        <taxon>Gammaproteobacteria</taxon>
        <taxon>Oceanospirillales</taxon>
        <taxon>Halomonadaceae</taxon>
        <taxon>Kushneria</taxon>
    </lineage>
</organism>
<keyword evidence="3" id="KW-1133">Transmembrane helix</keyword>
<reference evidence="7 8" key="1">
    <citation type="submission" date="2024-09" db="EMBL/GenBank/DDBJ databases">
        <authorList>
            <person name="Sun Q."/>
            <person name="Mori K."/>
        </authorList>
    </citation>
    <scope>NUCLEOTIDE SEQUENCE [LARGE SCALE GENOMIC DNA]</scope>
    <source>
        <strain evidence="7 8">CCM 7415</strain>
    </source>
</reference>
<accession>A0ABV6G581</accession>
<proteinExistence type="predicted"/>
<dbReference type="PANTHER" id="PTHR36985:SF1">
    <property type="entry name" value="TRANSLOCATION AND ASSEMBLY MODULE SUBUNIT TAMB"/>
    <property type="match status" value="1"/>
</dbReference>
<name>A0ABV6G581_9GAMM</name>
<keyword evidence="8" id="KW-1185">Reference proteome</keyword>
<keyword evidence="4" id="KW-0472">Membrane</keyword>
<dbReference type="InterPro" id="IPR007452">
    <property type="entry name" value="TamB_C"/>
</dbReference>
<evidence type="ECO:0000256" key="4">
    <source>
        <dbReference type="ARBA" id="ARBA00023136"/>
    </source>
</evidence>
<dbReference type="PANTHER" id="PTHR36985">
    <property type="entry name" value="TRANSLOCATION AND ASSEMBLY MODULE SUBUNIT TAMB"/>
    <property type="match status" value="1"/>
</dbReference>
<comment type="subcellular location">
    <subcellularLocation>
        <location evidence="1">Membrane</location>
        <topology evidence="1">Single-pass membrane protein</topology>
    </subcellularLocation>
</comment>
<evidence type="ECO:0000256" key="1">
    <source>
        <dbReference type="ARBA" id="ARBA00004167"/>
    </source>
</evidence>
<evidence type="ECO:0000256" key="2">
    <source>
        <dbReference type="ARBA" id="ARBA00022692"/>
    </source>
</evidence>
<dbReference type="Pfam" id="PF04357">
    <property type="entry name" value="TamB"/>
    <property type="match status" value="1"/>
</dbReference>
<evidence type="ECO:0000259" key="6">
    <source>
        <dbReference type="Pfam" id="PF04357"/>
    </source>
</evidence>
<keyword evidence="2" id="KW-0812">Transmembrane</keyword>
<feature type="domain" description="Translocation and assembly module TamB C-terminal" evidence="6">
    <location>
        <begin position="995"/>
        <end position="1355"/>
    </location>
</feature>
<dbReference type="RefSeq" id="WP_033195364.1">
    <property type="nucleotide sequence ID" value="NZ_JBHLVX010000042.1"/>
</dbReference>
<evidence type="ECO:0000256" key="5">
    <source>
        <dbReference type="SAM" id="MobiDB-lite"/>
    </source>
</evidence>
<dbReference type="Proteomes" id="UP001589814">
    <property type="component" value="Unassembled WGS sequence"/>
</dbReference>
<evidence type="ECO:0000313" key="7">
    <source>
        <dbReference type="EMBL" id="MFC0268404.1"/>
    </source>
</evidence>
<feature type="region of interest" description="Disordered" evidence="5">
    <location>
        <begin position="107"/>
        <end position="127"/>
    </location>
</feature>
<sequence length="1367" mass="145208">MRLILRAMLWSTLTLLGLVLTLAGTALSPWGTQWLLEQAQSRGYLAFERVEGAPLDDFALYGLEVNTPALTLSARRFELQWADDCLLGGRLCIDRLAAAGVRVRLHDTGDSTAPAPQETQSGGGRLATPLPIELRELSLADIDVRLADGTQLQLGRFTSAATLEGSQLNLAPTELRNTSVILPGTPGLDYADPLASSVDTRTARRVANAEIVSASAIEAAESVVKPPAPTLVAAGDTTFALNSAALAAAERVAAPGPLAQLAAFAERSVANPLAGSWGQVDDQGRIVLPDITLPLDVDIEQFTVRNLYLVGDTPLTVNQLSLVARTDQSSVELSRFELDSSLAQLSMTARAGLSGDYPLTLSANAKLSGAPLPGERLAIGVDGSLADLSLDIDATGPIAARLQAHSDLLAPDLPFRLALDAPALRWPLAPNANEQAWQLDNLAFNAEGSLRDYRLSLSADAEGPTVEPLGVSLVGSGDLRHFNWSPLTVTSGEGQLQSSGTARWDGGLAIDASLGLDRLDLTRFTDAVNGRLNGETRVRFDLMGADSWRVEVPQLAIDGTLQQRALSLQGQFTGNSAMQWQIDRLDLRQGENRLNASGRIGEQLSLQADLAAPALGTIMPQLGGSASGRIRLGGTLESPDSDIRLSGQGLRFQDNHIGSLELAVTTDGLDDPRVGLELNATGIAAAGQQVESVSASLDGRLGQHRLELQVEGGEGMPVERARLALQGGLDQRRQRYRGTLNTLALSTRQAGDIALESPFTFDARLDQSRFNAQPFCLVRQQGGRLCAVEPLTASAQSGSARLRLSEVALASANDFLPDPWRVGGDLSGTINLDWSRGGANWQLVSQLDSTADISGQNANGQPFALPQLQLQLNVDATSARAEADLDLQLQNAGRLRLEADIGDPLGARSLSGRLRVDGLQLSPYTPLVAVLDRLAGQLNGDVSLSGTAQSPQLNGSMVLSDVSAGGDQLPVALEDARMAMDFNGDSGTLDGYLQANGTRWGLSGDARWPTTGSWRARMALDGADAPLEVRLPQFGRIRISPDLEVVANPSRLSITGDVRIPWARLEVGQIPPSTVQPSSDEVIVTREEYEARQQQAVERAARTSIDDQFDWATTSDLQQAGMDVNVAVNLIIGDDVQLQAYGLSAGVRGSLDVRQSSGSLQLFGDVSLVDGRFQAFGQDLLIRRGQVLFSGPPGQPYLDIEAIRNPDVTQDDVIAGLRVTGAADQPQLEVFSEPAMNETRALSYLLRGRAPDASGDSDGMLTSALIGLSLSRSGAAIGQLGQAFGIEDLSLDTSGSGDESQVVVSGYLFDDLRVSYGVGLFSPIAELTLRYRLLQDLYLQAVSGANQAVDLIYTFSLGRTPALGERQ</sequence>
<evidence type="ECO:0000313" key="8">
    <source>
        <dbReference type="Proteomes" id="UP001589814"/>
    </source>
</evidence>
<comment type="caution">
    <text evidence="7">The sequence shown here is derived from an EMBL/GenBank/DDBJ whole genome shotgun (WGS) entry which is preliminary data.</text>
</comment>
<dbReference type="EMBL" id="JBHLVX010000042">
    <property type="protein sequence ID" value="MFC0268404.1"/>
    <property type="molecule type" value="Genomic_DNA"/>
</dbReference>